<reference evidence="1 2" key="1">
    <citation type="submission" date="2013-11" db="EMBL/GenBank/DDBJ databases">
        <title>Genome sequencing of Stegodyphus mimosarum.</title>
        <authorList>
            <person name="Bechsgaard J."/>
        </authorList>
    </citation>
    <scope>NUCLEOTIDE SEQUENCE [LARGE SCALE GENOMIC DNA]</scope>
</reference>
<sequence length="256" mass="29058">MNENSSDYTGVGDTVEIPWEENAFAKLPIKHHSCEPLKLNFLKPDPELPTCGTLNEVEQRNCVIIPYEILKNMSSVVEFSRNEKISDDLNESSLEHTKVEDPMEIPCNENVPPKIPLKLPLCEPLKVNFLKPDTETTCKTLSEVEGRNDIIIIPYDFLKNFSSSVEFKWNEKFTNKLLINESSSDYIGVGDSVEIPRDENAPPKLPVKHPSYEPLEPSPEANFTALNKAEEKNDFIITSKVLVKQNEPLIFLKIET</sequence>
<dbReference type="Proteomes" id="UP000054359">
    <property type="component" value="Unassembled WGS sequence"/>
</dbReference>
<gene>
    <name evidence="1" type="ORF">X975_00388</name>
</gene>
<proteinExistence type="predicted"/>
<organism evidence="1 2">
    <name type="scientific">Stegodyphus mimosarum</name>
    <name type="common">African social velvet spider</name>
    <dbReference type="NCBI Taxonomy" id="407821"/>
    <lineage>
        <taxon>Eukaryota</taxon>
        <taxon>Metazoa</taxon>
        <taxon>Ecdysozoa</taxon>
        <taxon>Arthropoda</taxon>
        <taxon>Chelicerata</taxon>
        <taxon>Arachnida</taxon>
        <taxon>Araneae</taxon>
        <taxon>Araneomorphae</taxon>
        <taxon>Entelegynae</taxon>
        <taxon>Eresoidea</taxon>
        <taxon>Eresidae</taxon>
        <taxon>Stegodyphus</taxon>
    </lineage>
</organism>
<dbReference type="EMBL" id="KK112001">
    <property type="protein sequence ID" value="KFM56514.1"/>
    <property type="molecule type" value="Genomic_DNA"/>
</dbReference>
<keyword evidence="2" id="KW-1185">Reference proteome</keyword>
<dbReference type="AlphaFoldDB" id="A0A087SUH5"/>
<feature type="non-terminal residue" evidence="1">
    <location>
        <position position="256"/>
    </location>
</feature>
<evidence type="ECO:0000313" key="1">
    <source>
        <dbReference type="EMBL" id="KFM56514.1"/>
    </source>
</evidence>
<name>A0A087SUH5_STEMI</name>
<protein>
    <submittedName>
        <fullName evidence="1">Uncharacterized protein</fullName>
    </submittedName>
</protein>
<evidence type="ECO:0000313" key="2">
    <source>
        <dbReference type="Proteomes" id="UP000054359"/>
    </source>
</evidence>
<accession>A0A087SUH5</accession>